<evidence type="ECO:0000256" key="1">
    <source>
        <dbReference type="ARBA" id="ARBA00009477"/>
    </source>
</evidence>
<dbReference type="SUPFAM" id="SSF111369">
    <property type="entry name" value="HlyD-like secretion proteins"/>
    <property type="match status" value="1"/>
</dbReference>
<sequence length="427" mass="45479">MTTDPPPTPRIESMTEHLSKIDGPNAERVPSGPATESDPRPKQQATPKRRRVKPSIVIAVLLAVVATGWILSGSLPSLEGQGAAGTEGASAPVAAADVAPQHKEKKVQSVRVYESVAQTRSTTLRIAGRTEASREGRLMAETEGAIRTLNVEEGDTVAAGQRIGTIKEDERNAVVREAEALLKQREIEYSAAAKLASKGFQSEISKATSLAEMEAAKAALDRARIDLAKTRLSIPFDGVIWTKNVEQGDLVKVGDIIATVVDLDPLLIVANVSEREVAAVTEGALARAKLITGETVEGIVSYISPQAETSTRTFRVEVEVPDTANRYKAGITAELLLPLSESEAHLISPALLTLDDAGQVGVKLVEEGDIARFVPVQILEDTPDGVWIQGLPRRATLISVGQEYAADGEKVSPVPDTVFVPETNGRS</sequence>
<keyword evidence="3" id="KW-1133">Transmembrane helix</keyword>
<dbReference type="Proteomes" id="UP000287447">
    <property type="component" value="Unassembled WGS sequence"/>
</dbReference>
<comment type="similarity">
    <text evidence="1">Belongs to the membrane fusion protein (MFP) (TC 8.A.1) family.</text>
</comment>
<feature type="domain" description="Multidrug resistance protein MdtA-like barrel-sandwich hybrid" evidence="4">
    <location>
        <begin position="141"/>
        <end position="262"/>
    </location>
</feature>
<name>A0A3S2VNF7_9PROT</name>
<dbReference type="PANTHER" id="PTHR30469:SF29">
    <property type="entry name" value="BLR2860 PROTEIN"/>
    <property type="match status" value="1"/>
</dbReference>
<dbReference type="EMBL" id="SADE01000003">
    <property type="protein sequence ID" value="RVU34713.1"/>
    <property type="molecule type" value="Genomic_DNA"/>
</dbReference>
<dbReference type="Pfam" id="PF25917">
    <property type="entry name" value="BSH_RND"/>
    <property type="match status" value="1"/>
</dbReference>
<dbReference type="InterPro" id="IPR058625">
    <property type="entry name" value="MdtA-like_BSH"/>
</dbReference>
<evidence type="ECO:0000259" key="5">
    <source>
        <dbReference type="Pfam" id="PF25954"/>
    </source>
</evidence>
<keyword evidence="7" id="KW-1185">Reference proteome</keyword>
<dbReference type="InterPro" id="IPR058792">
    <property type="entry name" value="Beta-barrel_RND_2"/>
</dbReference>
<protein>
    <submittedName>
        <fullName evidence="6">Efflux RND transporter periplasmic adaptor subunit</fullName>
    </submittedName>
</protein>
<keyword evidence="3" id="KW-0812">Transmembrane</keyword>
<dbReference type="InterPro" id="IPR006143">
    <property type="entry name" value="RND_pump_MFP"/>
</dbReference>
<proteinExistence type="inferred from homology"/>
<feature type="domain" description="CusB-like beta-barrel" evidence="5">
    <location>
        <begin position="268"/>
        <end position="335"/>
    </location>
</feature>
<accession>A0A3S2VNF7</accession>
<feature type="region of interest" description="Disordered" evidence="2">
    <location>
        <begin position="1"/>
        <end position="51"/>
    </location>
</feature>
<keyword evidence="3" id="KW-0472">Membrane</keyword>
<dbReference type="Gene3D" id="2.40.50.100">
    <property type="match status" value="1"/>
</dbReference>
<reference evidence="7" key="1">
    <citation type="submission" date="2019-01" db="EMBL/GenBank/DDBJ databases">
        <title>Gri0909 isolated from a small marine red alga.</title>
        <authorList>
            <person name="Kim J."/>
            <person name="Jeong S.E."/>
            <person name="Jeon C.O."/>
        </authorList>
    </citation>
    <scope>NUCLEOTIDE SEQUENCE [LARGE SCALE GENOMIC DNA]</scope>
    <source>
        <strain evidence="7">Gri0909</strain>
    </source>
</reference>
<dbReference type="Pfam" id="PF25954">
    <property type="entry name" value="Beta-barrel_RND_2"/>
    <property type="match status" value="1"/>
</dbReference>
<dbReference type="PANTHER" id="PTHR30469">
    <property type="entry name" value="MULTIDRUG RESISTANCE PROTEIN MDTA"/>
    <property type="match status" value="1"/>
</dbReference>
<comment type="caution">
    <text evidence="6">The sequence shown here is derived from an EMBL/GenBank/DDBJ whole genome shotgun (WGS) entry which is preliminary data.</text>
</comment>
<dbReference type="NCBIfam" id="TIGR01730">
    <property type="entry name" value="RND_mfp"/>
    <property type="match status" value="1"/>
</dbReference>
<dbReference type="AlphaFoldDB" id="A0A3S2VNF7"/>
<feature type="transmembrane region" description="Helical" evidence="3">
    <location>
        <begin position="52"/>
        <end position="71"/>
    </location>
</feature>
<dbReference type="Gene3D" id="2.40.30.170">
    <property type="match status" value="1"/>
</dbReference>
<evidence type="ECO:0000259" key="4">
    <source>
        <dbReference type="Pfam" id="PF25917"/>
    </source>
</evidence>
<dbReference type="GO" id="GO:0015562">
    <property type="term" value="F:efflux transmembrane transporter activity"/>
    <property type="evidence" value="ECO:0007669"/>
    <property type="project" value="TreeGrafter"/>
</dbReference>
<organism evidence="6 7">
    <name type="scientific">Hwanghaeella grinnelliae</name>
    <dbReference type="NCBI Taxonomy" id="2500179"/>
    <lineage>
        <taxon>Bacteria</taxon>
        <taxon>Pseudomonadati</taxon>
        <taxon>Pseudomonadota</taxon>
        <taxon>Alphaproteobacteria</taxon>
        <taxon>Rhodospirillales</taxon>
        <taxon>Rhodospirillaceae</taxon>
        <taxon>Hwanghaeella</taxon>
    </lineage>
</organism>
<dbReference type="GO" id="GO:1990281">
    <property type="term" value="C:efflux pump complex"/>
    <property type="evidence" value="ECO:0007669"/>
    <property type="project" value="TreeGrafter"/>
</dbReference>
<evidence type="ECO:0000256" key="3">
    <source>
        <dbReference type="SAM" id="Phobius"/>
    </source>
</evidence>
<evidence type="ECO:0000313" key="6">
    <source>
        <dbReference type="EMBL" id="RVU34713.1"/>
    </source>
</evidence>
<evidence type="ECO:0000256" key="2">
    <source>
        <dbReference type="SAM" id="MobiDB-lite"/>
    </source>
</evidence>
<evidence type="ECO:0000313" key="7">
    <source>
        <dbReference type="Proteomes" id="UP000287447"/>
    </source>
</evidence>
<gene>
    <name evidence="6" type="ORF">EOI86_17835</name>
</gene>